<dbReference type="EMBL" id="NHOA01000035">
    <property type="protein sequence ID" value="PHQ39589.1"/>
    <property type="molecule type" value="Genomic_DNA"/>
</dbReference>
<name>A0A2G1WL61_9EURY</name>
<dbReference type="InterPro" id="IPR050312">
    <property type="entry name" value="IolE/XylAMocC-like"/>
</dbReference>
<organism evidence="2 3">
    <name type="scientific">Halorubrum persicum</name>
    <dbReference type="NCBI Taxonomy" id="1383844"/>
    <lineage>
        <taxon>Archaea</taxon>
        <taxon>Methanobacteriati</taxon>
        <taxon>Methanobacteriota</taxon>
        <taxon>Stenosarchaea group</taxon>
        <taxon>Halobacteria</taxon>
        <taxon>Halobacteriales</taxon>
        <taxon>Haloferacaceae</taxon>
        <taxon>Halorubrum</taxon>
    </lineage>
</organism>
<dbReference type="Proteomes" id="UP000222824">
    <property type="component" value="Unassembled WGS sequence"/>
</dbReference>
<dbReference type="RefSeq" id="WP_099254680.1">
    <property type="nucleotide sequence ID" value="NZ_NHOA01000035.1"/>
</dbReference>
<evidence type="ECO:0000313" key="2">
    <source>
        <dbReference type="EMBL" id="PHQ39589.1"/>
    </source>
</evidence>
<gene>
    <name evidence="2" type="ORF">DJ69_05455</name>
</gene>
<keyword evidence="2" id="KW-0413">Isomerase</keyword>
<evidence type="ECO:0000259" key="1">
    <source>
        <dbReference type="Pfam" id="PF01261"/>
    </source>
</evidence>
<dbReference type="Pfam" id="PF01261">
    <property type="entry name" value="AP_endonuc_2"/>
    <property type="match status" value="1"/>
</dbReference>
<proteinExistence type="predicted"/>
<dbReference type="AlphaFoldDB" id="A0A2G1WL61"/>
<accession>A0A2G1WL61</accession>
<dbReference type="PANTHER" id="PTHR12110">
    <property type="entry name" value="HYDROXYPYRUVATE ISOMERASE"/>
    <property type="match status" value="1"/>
</dbReference>
<dbReference type="OrthoDB" id="165864at2157"/>
<dbReference type="InterPro" id="IPR013022">
    <property type="entry name" value="Xyl_isomerase-like_TIM-brl"/>
</dbReference>
<feature type="domain" description="Xylose isomerase-like TIM barrel" evidence="1">
    <location>
        <begin position="23"/>
        <end position="244"/>
    </location>
</feature>
<dbReference type="Gene3D" id="3.20.20.150">
    <property type="entry name" value="Divalent-metal-dependent TIM barrel enzymes"/>
    <property type="match status" value="1"/>
</dbReference>
<dbReference type="SUPFAM" id="SSF51658">
    <property type="entry name" value="Xylose isomerase-like"/>
    <property type="match status" value="1"/>
</dbReference>
<keyword evidence="3" id="KW-1185">Reference proteome</keyword>
<dbReference type="InterPro" id="IPR036237">
    <property type="entry name" value="Xyl_isomerase-like_sf"/>
</dbReference>
<protein>
    <submittedName>
        <fullName evidence="2">Xylose isomerase</fullName>
    </submittedName>
</protein>
<evidence type="ECO:0000313" key="3">
    <source>
        <dbReference type="Proteomes" id="UP000222824"/>
    </source>
</evidence>
<dbReference type="GO" id="GO:0016853">
    <property type="term" value="F:isomerase activity"/>
    <property type="evidence" value="ECO:0007669"/>
    <property type="project" value="UniProtKB-KW"/>
</dbReference>
<sequence>MVDIAVQLYTLRSLDAPITDLLDRVGEAGYDGVEFAYRVDDAPVEDVLAALDRNGLEAASAHVPIEALEETPVEALEAAFDDTVDLYGRLGVDTLVVPWLDPDHFERAAAVDAVAARLDDLADALDVERVQLAYHNHDQEFATVDGAPALERLIDRTDARIGFEIDVGWALVGGSDPAALIDRYPDRITHVHASDADVDRGELVELGSGDVELDAVVASAQRADCEWLVYEHDDPAEPLASMEWGATALRDALD</sequence>
<comment type="caution">
    <text evidence="2">The sequence shown here is derived from an EMBL/GenBank/DDBJ whole genome shotgun (WGS) entry which is preliminary data.</text>
</comment>
<dbReference type="PANTHER" id="PTHR12110:SF41">
    <property type="entry name" value="INOSOSE DEHYDRATASE"/>
    <property type="match status" value="1"/>
</dbReference>
<reference evidence="2 3" key="1">
    <citation type="journal article" date="2014" name="Front. Microbiol.">
        <title>Population and genomic analysis of the genus Halorubrum.</title>
        <authorList>
            <person name="Fullmer M.S."/>
            <person name="Soucy S.M."/>
            <person name="Swithers K.S."/>
            <person name="Makkay A.M."/>
            <person name="Wheeler R."/>
            <person name="Ventosa A."/>
            <person name="Gogarten J.P."/>
            <person name="Papke R.T."/>
        </authorList>
    </citation>
    <scope>NUCLEOTIDE SEQUENCE [LARGE SCALE GENOMIC DNA]</scope>
    <source>
        <strain evidence="2 3">C49</strain>
    </source>
</reference>